<evidence type="ECO:0000256" key="1">
    <source>
        <dbReference type="ARBA" id="ARBA00004651"/>
    </source>
</evidence>
<evidence type="ECO:0000256" key="7">
    <source>
        <dbReference type="ARBA" id="ARBA00023136"/>
    </source>
</evidence>
<organism evidence="9 10">
    <name type="scientific">Arachnia propionica</name>
    <dbReference type="NCBI Taxonomy" id="1750"/>
    <lineage>
        <taxon>Bacteria</taxon>
        <taxon>Bacillati</taxon>
        <taxon>Actinomycetota</taxon>
        <taxon>Actinomycetes</taxon>
        <taxon>Propionibacteriales</taxon>
        <taxon>Propionibacteriaceae</taxon>
        <taxon>Arachnia</taxon>
    </lineage>
</organism>
<dbReference type="AlphaFoldDB" id="A0A3P1WYJ9"/>
<dbReference type="EMBL" id="RQYT01000001">
    <property type="protein sequence ID" value="RRD51321.1"/>
    <property type="molecule type" value="Genomic_DNA"/>
</dbReference>
<feature type="transmembrane region" description="Helical" evidence="8">
    <location>
        <begin position="20"/>
        <end position="39"/>
    </location>
</feature>
<feature type="transmembrane region" description="Helical" evidence="8">
    <location>
        <begin position="45"/>
        <end position="64"/>
    </location>
</feature>
<evidence type="ECO:0000256" key="3">
    <source>
        <dbReference type="ARBA" id="ARBA00022448"/>
    </source>
</evidence>
<dbReference type="NCBIfam" id="TIGR00795">
    <property type="entry name" value="lctP"/>
    <property type="match status" value="1"/>
</dbReference>
<evidence type="ECO:0000256" key="2">
    <source>
        <dbReference type="ARBA" id="ARBA00010100"/>
    </source>
</evidence>
<keyword evidence="6 8" id="KW-1133">Transmembrane helix</keyword>
<feature type="transmembrane region" description="Helical" evidence="8">
    <location>
        <begin position="537"/>
        <end position="564"/>
    </location>
</feature>
<evidence type="ECO:0000256" key="8">
    <source>
        <dbReference type="RuleBase" id="RU365092"/>
    </source>
</evidence>
<feature type="transmembrane region" description="Helical" evidence="8">
    <location>
        <begin position="76"/>
        <end position="100"/>
    </location>
</feature>
<evidence type="ECO:0000313" key="10">
    <source>
        <dbReference type="Proteomes" id="UP000280935"/>
    </source>
</evidence>
<reference evidence="9 10" key="1">
    <citation type="submission" date="2018-11" db="EMBL/GenBank/DDBJ databases">
        <title>Genomes From Bacteria Associated with the Canine Oral Cavity: a Test Case for Automated Genome-Based Taxonomic Assignment.</title>
        <authorList>
            <person name="Coil D.A."/>
            <person name="Jospin G."/>
            <person name="Darling A.E."/>
            <person name="Wallis C."/>
            <person name="Davis I.J."/>
            <person name="Harris S."/>
            <person name="Eisen J.A."/>
            <person name="Holcombe L.J."/>
            <person name="O'Flynn C."/>
        </authorList>
    </citation>
    <scope>NUCLEOTIDE SEQUENCE [LARGE SCALE GENOMIC DNA]</scope>
    <source>
        <strain evidence="9 10">OH2822_COT-296</strain>
    </source>
</reference>
<comment type="function">
    <text evidence="8">Uptake of L-lactate across the membrane. Can also transport D-lactate and glycolate.</text>
</comment>
<comment type="caution">
    <text evidence="9">The sequence shown here is derived from an EMBL/GenBank/DDBJ whole genome shotgun (WGS) entry which is preliminary data.</text>
</comment>
<evidence type="ECO:0000256" key="5">
    <source>
        <dbReference type="ARBA" id="ARBA00022692"/>
    </source>
</evidence>
<feature type="transmembrane region" description="Helical" evidence="8">
    <location>
        <begin position="371"/>
        <end position="392"/>
    </location>
</feature>
<feature type="transmembrane region" description="Helical" evidence="8">
    <location>
        <begin position="229"/>
        <end position="247"/>
    </location>
</feature>
<evidence type="ECO:0000256" key="4">
    <source>
        <dbReference type="ARBA" id="ARBA00022475"/>
    </source>
</evidence>
<dbReference type="OrthoDB" id="9761056at2"/>
<accession>A0A3P1WYJ9</accession>
<proteinExistence type="inferred from homology"/>
<dbReference type="InterPro" id="IPR003804">
    <property type="entry name" value="Lactate_perm"/>
</dbReference>
<dbReference type="Proteomes" id="UP000280935">
    <property type="component" value="Unassembled WGS sequence"/>
</dbReference>
<feature type="transmembrane region" description="Helical" evidence="8">
    <location>
        <begin position="160"/>
        <end position="182"/>
    </location>
</feature>
<sequence>MFIPLEGFQPIADPLGTQWLSALVALIPIACMLITLGALRWKAHVAGAVSWALAFLVAILAFKMPVLMALSTSVHGFLYGLFPIVWILLMAIWMYQVTVISGRFEDLRNTFFLISDDPRVLGLLIAFCFGGLLEALAGFGAPVAITAVMLVAIGFSKIRAALIALLANTVPVAFGAVGLPVIQAAKEGNFGDNVLAISPITGQITAMLCLVVPFLLLAVMDGKQGVKQCWPVGLVVGITFGVVKWIVSATPLYNLTELIAAVVTVGVAIVFTRFWKAQGGAEAIPRIGEPVDAELETEPVEVQTPDTSNLTGGRIFMALVPYIMVIVVFSLAALPAVKAAMKRLDVNVPWPALEGLVDFAGKPAKHITYTFGWASTPGILLALVALLTALVYRVSLADAFKELWVNVKKMKFAMLTIGSVVALAYVMGDSGQTLALGTFIAGVGVLYPFFAPVLGWIGTYVTGSDTSANILFSGLQSNIGTEIGEASALGVEKMRALLVGSNAAGGVVGKMISPQSLAIAASAIGLAGSESAILRRIIAWSFILLFLLCLISGLMSTPVLSWLLP</sequence>
<protein>
    <recommendedName>
        <fullName evidence="8">L-lactate permease</fullName>
    </recommendedName>
</protein>
<evidence type="ECO:0000256" key="6">
    <source>
        <dbReference type="ARBA" id="ARBA00022989"/>
    </source>
</evidence>
<dbReference type="Pfam" id="PF02652">
    <property type="entry name" value="Lactate_perm"/>
    <property type="match status" value="1"/>
</dbReference>
<dbReference type="GO" id="GO:0015129">
    <property type="term" value="F:lactate transmembrane transporter activity"/>
    <property type="evidence" value="ECO:0007669"/>
    <property type="project" value="UniProtKB-UniRule"/>
</dbReference>
<feature type="transmembrane region" description="Helical" evidence="8">
    <location>
        <begin position="253"/>
        <end position="275"/>
    </location>
</feature>
<feature type="transmembrane region" description="Helical" evidence="8">
    <location>
        <begin position="194"/>
        <end position="217"/>
    </location>
</feature>
<keyword evidence="3 8" id="KW-0813">Transport</keyword>
<keyword evidence="5 8" id="KW-0812">Transmembrane</keyword>
<name>A0A3P1WYJ9_9ACTN</name>
<dbReference type="GO" id="GO:0005886">
    <property type="term" value="C:plasma membrane"/>
    <property type="evidence" value="ECO:0007669"/>
    <property type="project" value="UniProtKB-SubCell"/>
</dbReference>
<feature type="transmembrane region" description="Helical" evidence="8">
    <location>
        <begin position="412"/>
        <end position="428"/>
    </location>
</feature>
<dbReference type="PANTHER" id="PTHR30003">
    <property type="entry name" value="L-LACTATE PERMEASE"/>
    <property type="match status" value="1"/>
</dbReference>
<feature type="transmembrane region" description="Helical" evidence="8">
    <location>
        <begin position="120"/>
        <end position="153"/>
    </location>
</feature>
<dbReference type="GO" id="GO:0015295">
    <property type="term" value="F:solute:proton symporter activity"/>
    <property type="evidence" value="ECO:0007669"/>
    <property type="project" value="TreeGrafter"/>
</dbReference>
<comment type="similarity">
    <text evidence="2 8">Belongs to the lactate permease family.</text>
</comment>
<dbReference type="PANTHER" id="PTHR30003:SF0">
    <property type="entry name" value="GLYCOLATE PERMEASE GLCA-RELATED"/>
    <property type="match status" value="1"/>
</dbReference>
<feature type="transmembrane region" description="Helical" evidence="8">
    <location>
        <begin position="315"/>
        <end position="337"/>
    </location>
</feature>
<comment type="subcellular location">
    <subcellularLocation>
        <location evidence="1 8">Cell membrane</location>
        <topology evidence="1 8">Multi-pass membrane protein</topology>
    </subcellularLocation>
</comment>
<dbReference type="RefSeq" id="WP_125226423.1">
    <property type="nucleotide sequence ID" value="NZ_RQYT01000001.1"/>
</dbReference>
<keyword evidence="7 8" id="KW-0472">Membrane</keyword>
<keyword evidence="4 8" id="KW-1003">Cell membrane</keyword>
<evidence type="ECO:0000313" key="9">
    <source>
        <dbReference type="EMBL" id="RRD51321.1"/>
    </source>
</evidence>
<feature type="transmembrane region" description="Helical" evidence="8">
    <location>
        <begin position="434"/>
        <end position="457"/>
    </location>
</feature>
<gene>
    <name evidence="9" type="ORF">EII35_00075</name>
</gene>